<dbReference type="Pfam" id="PF14348">
    <property type="entry name" value="DtrJ-like"/>
    <property type="match status" value="1"/>
</dbReference>
<evidence type="ECO:0000256" key="1">
    <source>
        <dbReference type="SAM" id="Phobius"/>
    </source>
</evidence>
<dbReference type="InterPro" id="IPR022266">
    <property type="entry name" value="DtrJ-like"/>
</dbReference>
<evidence type="ECO:0000313" key="3">
    <source>
        <dbReference type="Proteomes" id="UP000077752"/>
    </source>
</evidence>
<keyword evidence="1" id="KW-1133">Transmembrane helix</keyword>
<feature type="transmembrane region" description="Helical" evidence="1">
    <location>
        <begin position="160"/>
        <end position="181"/>
    </location>
</feature>
<feature type="transmembrane region" description="Helical" evidence="1">
    <location>
        <begin position="227"/>
        <end position="247"/>
    </location>
</feature>
<accession>A0A177SST1</accession>
<organism evidence="2 3">
    <name type="scientific">Pseudomonas putida</name>
    <name type="common">Arthrobacter siderocapsulatus</name>
    <dbReference type="NCBI Taxonomy" id="303"/>
    <lineage>
        <taxon>Bacteria</taxon>
        <taxon>Pseudomonadati</taxon>
        <taxon>Pseudomonadota</taxon>
        <taxon>Gammaproteobacteria</taxon>
        <taxon>Pseudomonadales</taxon>
        <taxon>Pseudomonadaceae</taxon>
        <taxon>Pseudomonas</taxon>
    </lineage>
</organism>
<keyword evidence="1" id="KW-0812">Transmembrane</keyword>
<keyword evidence="1" id="KW-0472">Membrane</keyword>
<dbReference type="RefSeq" id="WP_064302238.1">
    <property type="nucleotide sequence ID" value="NZ_LUCV01000011.1"/>
</dbReference>
<feature type="transmembrane region" description="Helical" evidence="1">
    <location>
        <begin position="24"/>
        <end position="53"/>
    </location>
</feature>
<feature type="transmembrane region" description="Helical" evidence="1">
    <location>
        <begin position="131"/>
        <end position="154"/>
    </location>
</feature>
<name>A0A177SST1_PSEPU</name>
<proteinExistence type="predicted"/>
<evidence type="ECO:0008006" key="4">
    <source>
        <dbReference type="Google" id="ProtNLM"/>
    </source>
</evidence>
<sequence length="251" mass="28366">MADEVSKKAEQQQERQESLFSKIFWFPITFIGVMFSSLFLAIVVDWVCLYFFWPEAGWRHGQQMLVSEVSWLSKGLVHSAVIQEPGRTATWLVTKAYDWLVVKTGMLSWVQGMESIAQAGPRNELDMRYRYWAAQSVTTVQNYALAALFTVLVFCVRLVVLLMTVPLFAMAALTGLVDGLVRRDLRKFGVGRESSYLYHKARATMMPLAIFPWPFYLALPISVSPMLVLLPCAALLGVSVSITAASFKKYL</sequence>
<reference evidence="2 3" key="1">
    <citation type="submission" date="2016-03" db="EMBL/GenBank/DDBJ databases">
        <title>Draft Genome Assembly of Pseudomonas putida strain CBF10-2.</title>
        <authorList>
            <person name="Iyer R.S."/>
            <person name="Damania A."/>
        </authorList>
    </citation>
    <scope>NUCLEOTIDE SEQUENCE [LARGE SCALE GENOMIC DNA]</scope>
    <source>
        <strain evidence="2 3">CBF10-2</strain>
    </source>
</reference>
<gene>
    <name evidence="2" type="ORF">AYO28_13365</name>
</gene>
<dbReference type="AlphaFoldDB" id="A0A177SST1"/>
<dbReference type="NCBIfam" id="TIGR03747">
    <property type="entry name" value="conj_TIGR03747"/>
    <property type="match status" value="1"/>
</dbReference>
<protein>
    <recommendedName>
        <fullName evidence="4">TIGR03747 family integrating conjugative element membrane protein</fullName>
    </recommendedName>
</protein>
<dbReference type="EMBL" id="LUCV01000011">
    <property type="protein sequence ID" value="OAI93391.1"/>
    <property type="molecule type" value="Genomic_DNA"/>
</dbReference>
<dbReference type="Proteomes" id="UP000077752">
    <property type="component" value="Unassembled WGS sequence"/>
</dbReference>
<comment type="caution">
    <text evidence="2">The sequence shown here is derived from an EMBL/GenBank/DDBJ whole genome shotgun (WGS) entry which is preliminary data.</text>
</comment>
<evidence type="ECO:0000313" key="2">
    <source>
        <dbReference type="EMBL" id="OAI93391.1"/>
    </source>
</evidence>